<dbReference type="InterPro" id="IPR050833">
    <property type="entry name" value="Poly_Biosynth_Transport"/>
</dbReference>
<dbReference type="Proteomes" id="UP000199594">
    <property type="component" value="Unassembled WGS sequence"/>
</dbReference>
<dbReference type="PANTHER" id="PTHR30250">
    <property type="entry name" value="PST FAMILY PREDICTED COLANIC ACID TRANSPORTER"/>
    <property type="match status" value="1"/>
</dbReference>
<feature type="transmembrane region" description="Helical" evidence="6">
    <location>
        <begin position="20"/>
        <end position="44"/>
    </location>
</feature>
<feature type="transmembrane region" description="Helical" evidence="6">
    <location>
        <begin position="65"/>
        <end position="88"/>
    </location>
</feature>
<evidence type="ECO:0000313" key="7">
    <source>
        <dbReference type="EMBL" id="SFT81969.1"/>
    </source>
</evidence>
<evidence type="ECO:0000256" key="4">
    <source>
        <dbReference type="ARBA" id="ARBA00022989"/>
    </source>
</evidence>
<comment type="subcellular location">
    <subcellularLocation>
        <location evidence="1">Cell membrane</location>
        <topology evidence="1">Multi-pass membrane protein</topology>
    </subcellularLocation>
</comment>
<proteinExistence type="predicted"/>
<protein>
    <submittedName>
        <fullName evidence="7">Membrane protein involved in the export of O-antigen and teichoic acid</fullName>
    </submittedName>
</protein>
<keyword evidence="3 6" id="KW-0812">Transmembrane</keyword>
<keyword evidence="2" id="KW-1003">Cell membrane</keyword>
<dbReference type="PANTHER" id="PTHR30250:SF11">
    <property type="entry name" value="O-ANTIGEN TRANSPORTER-RELATED"/>
    <property type="match status" value="1"/>
</dbReference>
<feature type="transmembrane region" description="Helical" evidence="6">
    <location>
        <begin position="156"/>
        <end position="175"/>
    </location>
</feature>
<dbReference type="EMBL" id="FPAQ01000022">
    <property type="protein sequence ID" value="SFT81969.1"/>
    <property type="molecule type" value="Genomic_DNA"/>
</dbReference>
<accession>A0A1I7B474</accession>
<dbReference type="GO" id="GO:0005886">
    <property type="term" value="C:plasma membrane"/>
    <property type="evidence" value="ECO:0007669"/>
    <property type="project" value="UniProtKB-SubCell"/>
</dbReference>
<dbReference type="AlphaFoldDB" id="A0A1I7B474"/>
<evidence type="ECO:0000256" key="5">
    <source>
        <dbReference type="ARBA" id="ARBA00023136"/>
    </source>
</evidence>
<feature type="transmembrane region" description="Helical" evidence="6">
    <location>
        <begin position="195"/>
        <end position="217"/>
    </location>
</feature>
<evidence type="ECO:0000256" key="2">
    <source>
        <dbReference type="ARBA" id="ARBA00022475"/>
    </source>
</evidence>
<feature type="transmembrane region" description="Helical" evidence="6">
    <location>
        <begin position="340"/>
        <end position="359"/>
    </location>
</feature>
<name>A0A1I7B474_9GAMM</name>
<feature type="transmembrane region" description="Helical" evidence="6">
    <location>
        <begin position="94"/>
        <end position="113"/>
    </location>
</feature>
<feature type="transmembrane region" description="Helical" evidence="6">
    <location>
        <begin position="365"/>
        <end position="382"/>
    </location>
</feature>
<keyword evidence="5 6" id="KW-0472">Membrane</keyword>
<sequence>MLAKFALLFLLAYFLEPADIALYGLIVVTIAYATYALGFDFYTYSTRELLGKKPDQWARLLRDQSVFFIVTYIVVLPLLALIFFLGFIPWSVAPWFFILLVLEHLAQELNRLLVAMSRQLYASVVHFLRSGLWALIVAVLFWVFPSVRSIEFALSAWGVGVATACCVGGLVIFKLDRACLWQTIDWQWVRRGVKVALPFLVATLAIRGLFTLDRYWVEALSGADVLAAYVLFAGVANAVTAFLDAGVFVFLYPGLIKAFKEKDATSFKSGMKVLIRQTLIISLLLSISAALLIHPVLFFIGKEVYVEHVGLLYVLLVAIVLYALSMVPHYGLYAMSQDRSIIISHLVSLVVFVAIAALMTRILPVYGVPLALCGSFVIMLVHKSMAYIKLKKKQSWIQEGKVSLEIADI</sequence>
<gene>
    <name evidence="7" type="ORF">SAMN04487956_12246</name>
</gene>
<evidence type="ECO:0000256" key="3">
    <source>
        <dbReference type="ARBA" id="ARBA00022692"/>
    </source>
</evidence>
<reference evidence="7 8" key="1">
    <citation type="submission" date="2016-10" db="EMBL/GenBank/DDBJ databases">
        <authorList>
            <person name="de Groot N.N."/>
        </authorList>
    </citation>
    <scope>NUCLEOTIDE SEQUENCE [LARGE SCALE GENOMIC DNA]</scope>
    <source>
        <strain evidence="7 8">CGMCC 1.6493</strain>
    </source>
</reference>
<organism evidence="7 8">
    <name type="scientific">Halomonas saccharevitans</name>
    <dbReference type="NCBI Taxonomy" id="416872"/>
    <lineage>
        <taxon>Bacteria</taxon>
        <taxon>Pseudomonadati</taxon>
        <taxon>Pseudomonadota</taxon>
        <taxon>Gammaproteobacteria</taxon>
        <taxon>Oceanospirillales</taxon>
        <taxon>Halomonadaceae</taxon>
        <taxon>Halomonas</taxon>
    </lineage>
</organism>
<evidence type="ECO:0000256" key="6">
    <source>
        <dbReference type="SAM" id="Phobius"/>
    </source>
</evidence>
<keyword evidence="4 6" id="KW-1133">Transmembrane helix</keyword>
<feature type="transmembrane region" description="Helical" evidence="6">
    <location>
        <begin position="229"/>
        <end position="252"/>
    </location>
</feature>
<feature type="transmembrane region" description="Helical" evidence="6">
    <location>
        <begin position="273"/>
        <end position="300"/>
    </location>
</feature>
<feature type="transmembrane region" description="Helical" evidence="6">
    <location>
        <begin position="312"/>
        <end position="333"/>
    </location>
</feature>
<evidence type="ECO:0000313" key="8">
    <source>
        <dbReference type="Proteomes" id="UP000199594"/>
    </source>
</evidence>
<feature type="transmembrane region" description="Helical" evidence="6">
    <location>
        <begin position="120"/>
        <end position="144"/>
    </location>
</feature>
<evidence type="ECO:0000256" key="1">
    <source>
        <dbReference type="ARBA" id="ARBA00004651"/>
    </source>
</evidence>